<keyword evidence="3" id="KW-1185">Reference proteome</keyword>
<dbReference type="Proteomes" id="UP001345219">
    <property type="component" value="Chromosome 15"/>
</dbReference>
<proteinExistence type="predicted"/>
<sequence>MVKKTPAAISHTKESKLPINGASLIPRMFYHFLKRYLMSNENGITERLKRIIQANASLSQELQESKPLINNDDHPKPVIRLGGRISKQRLANT</sequence>
<evidence type="ECO:0000313" key="2">
    <source>
        <dbReference type="EMBL" id="KAK4758240.1"/>
    </source>
</evidence>
<organism evidence="2 3">
    <name type="scientific">Trapa incisa</name>
    <dbReference type="NCBI Taxonomy" id="236973"/>
    <lineage>
        <taxon>Eukaryota</taxon>
        <taxon>Viridiplantae</taxon>
        <taxon>Streptophyta</taxon>
        <taxon>Embryophyta</taxon>
        <taxon>Tracheophyta</taxon>
        <taxon>Spermatophyta</taxon>
        <taxon>Magnoliopsida</taxon>
        <taxon>eudicotyledons</taxon>
        <taxon>Gunneridae</taxon>
        <taxon>Pentapetalae</taxon>
        <taxon>rosids</taxon>
        <taxon>malvids</taxon>
        <taxon>Myrtales</taxon>
        <taxon>Lythraceae</taxon>
        <taxon>Trapa</taxon>
    </lineage>
</organism>
<evidence type="ECO:0000256" key="1">
    <source>
        <dbReference type="SAM" id="MobiDB-lite"/>
    </source>
</evidence>
<gene>
    <name evidence="2" type="ORF">SAY87_019541</name>
</gene>
<protein>
    <submittedName>
        <fullName evidence="2">Uncharacterized protein</fullName>
    </submittedName>
</protein>
<name>A0AAN7Q7G8_9MYRT</name>
<reference evidence="2 3" key="1">
    <citation type="journal article" date="2023" name="Hortic Res">
        <title>Pangenome of water caltrop reveals structural variations and asymmetric subgenome divergence after allopolyploidization.</title>
        <authorList>
            <person name="Zhang X."/>
            <person name="Chen Y."/>
            <person name="Wang L."/>
            <person name="Yuan Y."/>
            <person name="Fang M."/>
            <person name="Shi L."/>
            <person name="Lu R."/>
            <person name="Comes H.P."/>
            <person name="Ma Y."/>
            <person name="Chen Y."/>
            <person name="Huang G."/>
            <person name="Zhou Y."/>
            <person name="Zheng Z."/>
            <person name="Qiu Y."/>
        </authorList>
    </citation>
    <scope>NUCLEOTIDE SEQUENCE [LARGE SCALE GENOMIC DNA]</scope>
    <source>
        <tissue evidence="2">Roots</tissue>
    </source>
</reference>
<dbReference type="AlphaFoldDB" id="A0AAN7Q7G8"/>
<accession>A0AAN7Q7G8</accession>
<feature type="region of interest" description="Disordered" evidence="1">
    <location>
        <begin position="66"/>
        <end position="93"/>
    </location>
</feature>
<evidence type="ECO:0000313" key="3">
    <source>
        <dbReference type="Proteomes" id="UP001345219"/>
    </source>
</evidence>
<dbReference type="EMBL" id="JAXIOK010000012">
    <property type="protein sequence ID" value="KAK4758240.1"/>
    <property type="molecule type" value="Genomic_DNA"/>
</dbReference>
<comment type="caution">
    <text evidence="2">The sequence shown here is derived from an EMBL/GenBank/DDBJ whole genome shotgun (WGS) entry which is preliminary data.</text>
</comment>